<sequence>MTTFKSDLHEICRAVADEFPGWGFSSGQFKNKTLKHTDLIIHLGLGFESGVTPVQPSINVINKRLSKLCKRIFGVDGYASIVSLQAVAHTLQYTPEKLRTGFWVAQDRAGFLALGQASPAVEDVTIDLNQARSALIATMKDGISFIESHYDLDDEGALLRGLPAKYETRHENSPYDQMEKMKGVMICLVRILLGDFDFILNYRDDDFKTIFPKRFAELDKIIEALPELKKRYEEAGLVI</sequence>
<dbReference type="EMBL" id="JAIVFG010000074">
    <property type="protein sequence ID" value="MDB0573863.1"/>
    <property type="molecule type" value="Genomic_DNA"/>
</dbReference>
<accession>A0AAW5ZW75</accession>
<dbReference type="AlphaFoldDB" id="A0AAW5ZW75"/>
<name>A0AAW5ZW75_RALSL</name>
<evidence type="ECO:0000313" key="1">
    <source>
        <dbReference type="EMBL" id="MDB0573863.1"/>
    </source>
</evidence>
<protein>
    <submittedName>
        <fullName evidence="1">Uncharacterized protein</fullName>
    </submittedName>
</protein>
<reference evidence="1" key="1">
    <citation type="submission" date="2021-09" db="EMBL/GenBank/DDBJ databases">
        <title>Genomic analysis of Ralstonia spp.</title>
        <authorList>
            <person name="Aburjaile F."/>
            <person name="Ariute J.C."/>
            <person name="Pais A.K.L."/>
            <person name="Albuquerque G.M.R."/>
            <person name="Silva A.M.F."/>
            <person name="Brenig B."/>
            <person name="Azevedo V."/>
            <person name="Matiuzzi M."/>
            <person name="Ramos R."/>
            <person name="Goes-Neto A."/>
            <person name="Soares S."/>
            <person name="Iseppon A.M.B."/>
            <person name="Souza E."/>
            <person name="Gama M."/>
        </authorList>
    </citation>
    <scope>NUCLEOTIDE SEQUENCE</scope>
    <source>
        <strain evidence="1">CCRMRs91</strain>
    </source>
</reference>
<comment type="caution">
    <text evidence="1">The sequence shown here is derived from an EMBL/GenBank/DDBJ whole genome shotgun (WGS) entry which is preliminary data.</text>
</comment>
<proteinExistence type="predicted"/>
<organism evidence="1 2">
    <name type="scientific">Ralstonia solanacearum</name>
    <name type="common">Pseudomonas solanacearum</name>
    <dbReference type="NCBI Taxonomy" id="305"/>
    <lineage>
        <taxon>Bacteria</taxon>
        <taxon>Pseudomonadati</taxon>
        <taxon>Pseudomonadota</taxon>
        <taxon>Betaproteobacteria</taxon>
        <taxon>Burkholderiales</taxon>
        <taxon>Burkholderiaceae</taxon>
        <taxon>Ralstonia</taxon>
        <taxon>Ralstonia solanacearum species complex</taxon>
    </lineage>
</organism>
<gene>
    <name evidence="1" type="ORF">LBW59_24270</name>
</gene>
<dbReference type="Proteomes" id="UP001144050">
    <property type="component" value="Unassembled WGS sequence"/>
</dbReference>
<dbReference type="RefSeq" id="WP_247591339.1">
    <property type="nucleotide sequence ID" value="NZ_JAIVFG010000074.1"/>
</dbReference>
<evidence type="ECO:0000313" key="2">
    <source>
        <dbReference type="Proteomes" id="UP001144050"/>
    </source>
</evidence>